<name>A0A0G1XXS9_9BACT</name>
<evidence type="ECO:0000256" key="1">
    <source>
        <dbReference type="SAM" id="Phobius"/>
    </source>
</evidence>
<dbReference type="EMBL" id="LCRO01000004">
    <property type="protein sequence ID" value="KKW35700.1"/>
    <property type="molecule type" value="Genomic_DNA"/>
</dbReference>
<feature type="transmembrane region" description="Helical" evidence="1">
    <location>
        <begin position="73"/>
        <end position="94"/>
    </location>
</feature>
<keyword evidence="1" id="KW-1133">Transmembrane helix</keyword>
<feature type="transmembrane region" description="Helical" evidence="1">
    <location>
        <begin position="7"/>
        <end position="31"/>
    </location>
</feature>
<comment type="caution">
    <text evidence="2">The sequence shown here is derived from an EMBL/GenBank/DDBJ whole genome shotgun (WGS) entry which is preliminary data.</text>
</comment>
<organism evidence="2 3">
    <name type="scientific">Candidatus Adlerbacteria bacterium GW2011_GWA1_54_10</name>
    <dbReference type="NCBI Taxonomy" id="1618605"/>
    <lineage>
        <taxon>Bacteria</taxon>
        <taxon>Candidatus Adleribacteriota</taxon>
    </lineage>
</organism>
<accession>A0A0G1XXS9</accession>
<protein>
    <submittedName>
        <fullName evidence="2">Uncharacterized protein</fullName>
    </submittedName>
</protein>
<sequence length="97" mass="10774">MKNIRGVLSAAIVTIWTIVVMAIATEIYPAFKAILTSFAGQHWTAKSTISLAVFFVLYLFFRSKEKPRNILSYAVALALSAVIGGAVIFGFYLWHFL</sequence>
<dbReference type="Proteomes" id="UP000034740">
    <property type="component" value="Unassembled WGS sequence"/>
</dbReference>
<feature type="transmembrane region" description="Helical" evidence="1">
    <location>
        <begin position="43"/>
        <end position="61"/>
    </location>
</feature>
<evidence type="ECO:0000313" key="3">
    <source>
        <dbReference type="Proteomes" id="UP000034740"/>
    </source>
</evidence>
<keyword evidence="1" id="KW-0472">Membrane</keyword>
<evidence type="ECO:0000313" key="2">
    <source>
        <dbReference type="EMBL" id="KKW35700.1"/>
    </source>
</evidence>
<gene>
    <name evidence="2" type="ORF">UY83_C0004G0024</name>
</gene>
<keyword evidence="1" id="KW-0812">Transmembrane</keyword>
<dbReference type="AlphaFoldDB" id="A0A0G1XXS9"/>
<proteinExistence type="predicted"/>
<reference evidence="2 3" key="1">
    <citation type="journal article" date="2015" name="Nature">
        <title>rRNA introns, odd ribosomes, and small enigmatic genomes across a large radiation of phyla.</title>
        <authorList>
            <person name="Brown C.T."/>
            <person name="Hug L.A."/>
            <person name="Thomas B.C."/>
            <person name="Sharon I."/>
            <person name="Castelle C.J."/>
            <person name="Singh A."/>
            <person name="Wilkins M.J."/>
            <person name="Williams K.H."/>
            <person name="Banfield J.F."/>
        </authorList>
    </citation>
    <scope>NUCLEOTIDE SEQUENCE [LARGE SCALE GENOMIC DNA]</scope>
</reference>